<reference evidence="2 3" key="1">
    <citation type="submission" date="2018-05" db="EMBL/GenBank/DDBJ databases">
        <authorList>
            <consortium name="IHU Genomes"/>
        </authorList>
    </citation>
    <scope>NUCLEOTIDE SEQUENCE [LARGE SCALE GENOMIC DNA]</scope>
    <source>
        <strain evidence="2 3">P7335</strain>
    </source>
</reference>
<dbReference type="EMBL" id="UEGS01000001">
    <property type="protein sequence ID" value="SRX82973.1"/>
    <property type="molecule type" value="Genomic_DNA"/>
</dbReference>
<dbReference type="AlphaFoldDB" id="A0A375YPG0"/>
<evidence type="ECO:0000313" key="2">
    <source>
        <dbReference type="EMBL" id="SRX82973.1"/>
    </source>
</evidence>
<keyword evidence="1" id="KW-0812">Transmembrane</keyword>
<name>A0A375YPG0_MYCPF</name>
<feature type="transmembrane region" description="Helical" evidence="1">
    <location>
        <begin position="20"/>
        <end position="43"/>
    </location>
</feature>
<proteinExistence type="predicted"/>
<evidence type="ECO:0000313" key="3">
    <source>
        <dbReference type="Proteomes" id="UP000252008"/>
    </source>
</evidence>
<organism evidence="2 3">
    <name type="scientific">Mycolicibacterium parafortuitum</name>
    <name type="common">Mycobacterium parafortuitum</name>
    <dbReference type="NCBI Taxonomy" id="39692"/>
    <lineage>
        <taxon>Bacteria</taxon>
        <taxon>Bacillati</taxon>
        <taxon>Actinomycetota</taxon>
        <taxon>Actinomycetes</taxon>
        <taxon>Mycobacteriales</taxon>
        <taxon>Mycobacteriaceae</taxon>
        <taxon>Mycolicibacterium</taxon>
    </lineage>
</organism>
<dbReference type="Proteomes" id="UP000252008">
    <property type="component" value="Unassembled WGS sequence"/>
</dbReference>
<keyword evidence="1" id="KW-0472">Membrane</keyword>
<protein>
    <submittedName>
        <fullName evidence="2">Uncharacterized protein</fullName>
    </submittedName>
</protein>
<dbReference type="RefSeq" id="WP_272818855.1">
    <property type="nucleotide sequence ID" value="NZ_MVID01000020.1"/>
</dbReference>
<keyword evidence="1" id="KW-1133">Transmembrane helix</keyword>
<sequence length="44" mass="4633">MEETPTPWLITEAFDSSALAARWVWIGVLAGVAAVVLGGILFCA</sequence>
<gene>
    <name evidence="2" type="ORF">MPP7335_04742</name>
</gene>
<accession>A0A375YPG0</accession>
<keyword evidence="3" id="KW-1185">Reference proteome</keyword>
<evidence type="ECO:0000256" key="1">
    <source>
        <dbReference type="SAM" id="Phobius"/>
    </source>
</evidence>